<reference evidence="3 4" key="1">
    <citation type="submission" date="2016-05" db="EMBL/GenBank/DDBJ databases">
        <title>A degradative enzymes factory behind the ericoid mycorrhizal symbiosis.</title>
        <authorList>
            <consortium name="DOE Joint Genome Institute"/>
            <person name="Martino E."/>
            <person name="Morin E."/>
            <person name="Grelet G."/>
            <person name="Kuo A."/>
            <person name="Kohler A."/>
            <person name="Daghino S."/>
            <person name="Barry K."/>
            <person name="Choi C."/>
            <person name="Cichocki N."/>
            <person name="Clum A."/>
            <person name="Copeland A."/>
            <person name="Hainaut M."/>
            <person name="Haridas S."/>
            <person name="Labutti K."/>
            <person name="Lindquist E."/>
            <person name="Lipzen A."/>
            <person name="Khouja H.-R."/>
            <person name="Murat C."/>
            <person name="Ohm R."/>
            <person name="Olson A."/>
            <person name="Spatafora J."/>
            <person name="Veneault-Fourrey C."/>
            <person name="Henrissat B."/>
            <person name="Grigoriev I."/>
            <person name="Martin F."/>
            <person name="Perotto S."/>
        </authorList>
    </citation>
    <scope>NUCLEOTIDE SEQUENCE [LARGE SCALE GENOMIC DNA]</scope>
    <source>
        <strain evidence="3 4">UAMH 7357</strain>
    </source>
</reference>
<proteinExistence type="predicted"/>
<feature type="domain" description="Carboxylesterase type B" evidence="2">
    <location>
        <begin position="22"/>
        <end position="554"/>
    </location>
</feature>
<dbReference type="InterPro" id="IPR002018">
    <property type="entry name" value="CarbesteraseB"/>
</dbReference>
<dbReference type="InterPro" id="IPR019819">
    <property type="entry name" value="Carboxylesterase_B_CS"/>
</dbReference>
<sequence length="587" mass="64895">MFFYIVAITLIFVSTAVSEQLPQLKLPWGIWEGTPYSQDPNIYIFKNVRFGAKPERFSAPEFPDWTNDTIQENTDELSCFQITTKSLKNLPGGRIPLGDENTPVTETEDCLFLDLYVPVTAFAPGAPKLPVTIWIYGGAFAFGSKTQFGPLYTGQSPITAANYQTIFVAGNYRVGAFGWLAGSYMERVAQPNAGLYDQALLFEWVQEYIGLVGGDNMQVSAWGESAGASSILHHLIRNDGTHDPLFQTFFAQSPGFEWAWDNSPGGKLDQTFSSFSKLADCGEGYNISCLREAEVEKVQAANQELFTVIRQTGLFPVGPAVDGNWVKSIPAVAFSQNKTWQGIQSAIISHCANEAFLFLPQGVDSQEKVDEFVSEFLRGPDLAPQRDAIRQQYDCEKDFAANFTNCIREVVQDLCFTCNTRNLFDSYPEISYMMEYAFPLPALAVHASDLIPLFANNKAEAVTLLELSGVEPWQAQLYGEMLTSYITPTYQNYLASFALAGDPNALPFNPSLIWPVADGSEDKLSNVLRVQAPLGQQPFVLASDDENSKSKCEFWTNLAQSIDGGADGTSSNQKIFLNQVQGHLIDL</sequence>
<accession>A0A2J6PYU0</accession>
<dbReference type="Gene3D" id="3.40.50.1820">
    <property type="entry name" value="alpha/beta hydrolase"/>
    <property type="match status" value="1"/>
</dbReference>
<dbReference type="OrthoDB" id="408631at2759"/>
<keyword evidence="4" id="KW-1185">Reference proteome</keyword>
<evidence type="ECO:0000259" key="2">
    <source>
        <dbReference type="Pfam" id="PF00135"/>
    </source>
</evidence>
<dbReference type="AlphaFoldDB" id="A0A2J6PYU0"/>
<feature type="chain" id="PRO_5014375120" evidence="1">
    <location>
        <begin position="19"/>
        <end position="587"/>
    </location>
</feature>
<dbReference type="PANTHER" id="PTHR11559">
    <property type="entry name" value="CARBOXYLESTERASE"/>
    <property type="match status" value="1"/>
</dbReference>
<dbReference type="Proteomes" id="UP000235672">
    <property type="component" value="Unassembled WGS sequence"/>
</dbReference>
<dbReference type="PROSITE" id="PS00941">
    <property type="entry name" value="CARBOXYLESTERASE_B_2"/>
    <property type="match status" value="1"/>
</dbReference>
<dbReference type="InterPro" id="IPR050309">
    <property type="entry name" value="Type-B_Carboxylest/Lipase"/>
</dbReference>
<dbReference type="SUPFAM" id="SSF53474">
    <property type="entry name" value="alpha/beta-Hydrolases"/>
    <property type="match status" value="1"/>
</dbReference>
<feature type="signal peptide" evidence="1">
    <location>
        <begin position="1"/>
        <end position="18"/>
    </location>
</feature>
<protein>
    <submittedName>
        <fullName evidence="3">Carboxylesterase family protein</fullName>
    </submittedName>
</protein>
<evidence type="ECO:0000313" key="3">
    <source>
        <dbReference type="EMBL" id="PMD19210.1"/>
    </source>
</evidence>
<evidence type="ECO:0000313" key="4">
    <source>
        <dbReference type="Proteomes" id="UP000235672"/>
    </source>
</evidence>
<evidence type="ECO:0000256" key="1">
    <source>
        <dbReference type="SAM" id="SignalP"/>
    </source>
</evidence>
<name>A0A2J6PYU0_9HELO</name>
<gene>
    <name evidence="3" type="ORF">NA56DRAFT_647290</name>
</gene>
<dbReference type="STRING" id="1745343.A0A2J6PYU0"/>
<dbReference type="EMBL" id="KZ613490">
    <property type="protein sequence ID" value="PMD19210.1"/>
    <property type="molecule type" value="Genomic_DNA"/>
</dbReference>
<dbReference type="Pfam" id="PF00135">
    <property type="entry name" value="COesterase"/>
    <property type="match status" value="1"/>
</dbReference>
<keyword evidence="1" id="KW-0732">Signal</keyword>
<dbReference type="InterPro" id="IPR029058">
    <property type="entry name" value="AB_hydrolase_fold"/>
</dbReference>
<organism evidence="3 4">
    <name type="scientific">Hyaloscypha hepaticicola</name>
    <dbReference type="NCBI Taxonomy" id="2082293"/>
    <lineage>
        <taxon>Eukaryota</taxon>
        <taxon>Fungi</taxon>
        <taxon>Dikarya</taxon>
        <taxon>Ascomycota</taxon>
        <taxon>Pezizomycotina</taxon>
        <taxon>Leotiomycetes</taxon>
        <taxon>Helotiales</taxon>
        <taxon>Hyaloscyphaceae</taxon>
        <taxon>Hyaloscypha</taxon>
    </lineage>
</organism>